<dbReference type="InterPro" id="IPR029068">
    <property type="entry name" value="Glyas_Bleomycin-R_OHBP_Dase"/>
</dbReference>
<dbReference type="Gene3D" id="3.10.180.10">
    <property type="entry name" value="2,3-Dihydroxybiphenyl 1,2-Dioxygenase, domain 1"/>
    <property type="match status" value="1"/>
</dbReference>
<dbReference type="PANTHER" id="PTHR36503">
    <property type="entry name" value="BLR2520 PROTEIN"/>
    <property type="match status" value="1"/>
</dbReference>
<dbReference type="Pfam" id="PF00903">
    <property type="entry name" value="Glyoxalase"/>
    <property type="match status" value="1"/>
</dbReference>
<keyword evidence="3" id="KW-1185">Reference proteome</keyword>
<organism evidence="2 3">
    <name type="scientific">Reinekea marina</name>
    <dbReference type="NCBI Taxonomy" id="1310421"/>
    <lineage>
        <taxon>Bacteria</taxon>
        <taxon>Pseudomonadati</taxon>
        <taxon>Pseudomonadota</taxon>
        <taxon>Gammaproteobacteria</taxon>
        <taxon>Oceanospirillales</taxon>
        <taxon>Saccharospirillaceae</taxon>
        <taxon>Reinekea</taxon>
    </lineage>
</organism>
<feature type="domain" description="VOC" evidence="1">
    <location>
        <begin position="2"/>
        <end position="122"/>
    </location>
</feature>
<sequence>MSIGCFSVSLAVKDLSASKVFYEKLGFSAFGGDESHGYLIMKNGDTNIGLFQGMFESNILTFNPGWDQSAQSVGAFSDVRELHVKYKAEGLEVTQESIEGDSGPGSFSVTDPDGNKILIDQHV</sequence>
<proteinExistence type="predicted"/>
<comment type="caution">
    <text evidence="2">The sequence shown here is derived from an EMBL/GenBank/DDBJ whole genome shotgun (WGS) entry which is preliminary data.</text>
</comment>
<protein>
    <submittedName>
        <fullName evidence="2">VOC family protein</fullName>
    </submittedName>
</protein>
<dbReference type="PROSITE" id="PS51819">
    <property type="entry name" value="VOC"/>
    <property type="match status" value="1"/>
</dbReference>
<dbReference type="Proteomes" id="UP001595710">
    <property type="component" value="Unassembled WGS sequence"/>
</dbReference>
<accession>A0ABV7WX54</accession>
<evidence type="ECO:0000259" key="1">
    <source>
        <dbReference type="PROSITE" id="PS51819"/>
    </source>
</evidence>
<evidence type="ECO:0000313" key="2">
    <source>
        <dbReference type="EMBL" id="MFC3702460.1"/>
    </source>
</evidence>
<dbReference type="InterPro" id="IPR004360">
    <property type="entry name" value="Glyas_Fos-R_dOase_dom"/>
</dbReference>
<dbReference type="SUPFAM" id="SSF54593">
    <property type="entry name" value="Glyoxalase/Bleomycin resistance protein/Dihydroxybiphenyl dioxygenase"/>
    <property type="match status" value="1"/>
</dbReference>
<reference evidence="3" key="1">
    <citation type="journal article" date="2019" name="Int. J. Syst. Evol. Microbiol.">
        <title>The Global Catalogue of Microorganisms (GCM) 10K type strain sequencing project: providing services to taxonomists for standard genome sequencing and annotation.</title>
        <authorList>
            <consortium name="The Broad Institute Genomics Platform"/>
            <consortium name="The Broad Institute Genome Sequencing Center for Infectious Disease"/>
            <person name="Wu L."/>
            <person name="Ma J."/>
        </authorList>
    </citation>
    <scope>NUCLEOTIDE SEQUENCE [LARGE SCALE GENOMIC DNA]</scope>
    <source>
        <strain evidence="3">CECT 8288</strain>
    </source>
</reference>
<evidence type="ECO:0000313" key="3">
    <source>
        <dbReference type="Proteomes" id="UP001595710"/>
    </source>
</evidence>
<gene>
    <name evidence="2" type="ORF">ACFOND_12490</name>
</gene>
<dbReference type="CDD" id="cd06587">
    <property type="entry name" value="VOC"/>
    <property type="match status" value="1"/>
</dbReference>
<dbReference type="InterPro" id="IPR037523">
    <property type="entry name" value="VOC_core"/>
</dbReference>
<dbReference type="RefSeq" id="WP_290282083.1">
    <property type="nucleotide sequence ID" value="NZ_JAUFQI010000001.1"/>
</dbReference>
<dbReference type="PANTHER" id="PTHR36503:SF1">
    <property type="entry name" value="BLR2520 PROTEIN"/>
    <property type="match status" value="1"/>
</dbReference>
<name>A0ABV7WX54_9GAMM</name>
<dbReference type="EMBL" id="JBHRYN010000013">
    <property type="protein sequence ID" value="MFC3702460.1"/>
    <property type="molecule type" value="Genomic_DNA"/>
</dbReference>